<gene>
    <name evidence="5" type="ORF">WJX81_006809</name>
</gene>
<accession>A0AAW1S0D0</accession>
<evidence type="ECO:0000256" key="1">
    <source>
        <dbReference type="ARBA" id="ARBA00022884"/>
    </source>
</evidence>
<proteinExistence type="predicted"/>
<reference evidence="5 6" key="1">
    <citation type="journal article" date="2024" name="Nat. Commun.">
        <title>Phylogenomics reveals the evolutionary origins of lichenization in chlorophyte algae.</title>
        <authorList>
            <person name="Puginier C."/>
            <person name="Libourel C."/>
            <person name="Otte J."/>
            <person name="Skaloud P."/>
            <person name="Haon M."/>
            <person name="Grisel S."/>
            <person name="Petersen M."/>
            <person name="Berrin J.G."/>
            <person name="Delaux P.M."/>
            <person name="Dal Grande F."/>
            <person name="Keller J."/>
        </authorList>
    </citation>
    <scope>NUCLEOTIDE SEQUENCE [LARGE SCALE GENOMIC DNA]</scope>
    <source>
        <strain evidence="5 6">SAG 245.80</strain>
    </source>
</reference>
<evidence type="ECO:0000256" key="2">
    <source>
        <dbReference type="PROSITE-ProRule" id="PRU00176"/>
    </source>
</evidence>
<protein>
    <recommendedName>
        <fullName evidence="4">RRM domain-containing protein</fullName>
    </recommendedName>
</protein>
<dbReference type="SMART" id="SM00360">
    <property type="entry name" value="RRM"/>
    <property type="match status" value="1"/>
</dbReference>
<dbReference type="AlphaFoldDB" id="A0AAW1S0D0"/>
<feature type="region of interest" description="Disordered" evidence="3">
    <location>
        <begin position="1"/>
        <end position="78"/>
    </location>
</feature>
<dbReference type="InterPro" id="IPR000504">
    <property type="entry name" value="RRM_dom"/>
</dbReference>
<feature type="region of interest" description="Disordered" evidence="3">
    <location>
        <begin position="157"/>
        <end position="200"/>
    </location>
</feature>
<evidence type="ECO:0000259" key="4">
    <source>
        <dbReference type="PROSITE" id="PS50102"/>
    </source>
</evidence>
<keyword evidence="6" id="KW-1185">Reference proteome</keyword>
<dbReference type="Pfam" id="PF00076">
    <property type="entry name" value="RRM_1"/>
    <property type="match status" value="1"/>
</dbReference>
<feature type="compositionally biased region" description="Basic and acidic residues" evidence="3">
    <location>
        <begin position="47"/>
        <end position="60"/>
    </location>
</feature>
<dbReference type="PANTHER" id="PTHR23236">
    <property type="entry name" value="EUKARYOTIC TRANSLATION INITIATION FACTOR 4B/4H"/>
    <property type="match status" value="1"/>
</dbReference>
<keyword evidence="1 2" id="KW-0694">RNA-binding</keyword>
<feature type="compositionally biased region" description="Low complexity" evidence="3">
    <location>
        <begin position="61"/>
        <end position="72"/>
    </location>
</feature>
<name>A0AAW1S0D0_9CHLO</name>
<evidence type="ECO:0000313" key="6">
    <source>
        <dbReference type="Proteomes" id="UP001445335"/>
    </source>
</evidence>
<dbReference type="SUPFAM" id="SSF54928">
    <property type="entry name" value="RNA-binding domain, RBD"/>
    <property type="match status" value="1"/>
</dbReference>
<dbReference type="EMBL" id="JALJOU010000016">
    <property type="protein sequence ID" value="KAK9839517.1"/>
    <property type="molecule type" value="Genomic_DNA"/>
</dbReference>
<dbReference type="Gene3D" id="3.30.70.330">
    <property type="match status" value="1"/>
</dbReference>
<dbReference type="Proteomes" id="UP001445335">
    <property type="component" value="Unassembled WGS sequence"/>
</dbReference>
<dbReference type="PANTHER" id="PTHR23236:SF92">
    <property type="entry name" value="POLYADENYLATE-BINDING PROTEIN 1"/>
    <property type="match status" value="1"/>
</dbReference>
<organism evidence="5 6">
    <name type="scientific">Elliptochloris bilobata</name>
    <dbReference type="NCBI Taxonomy" id="381761"/>
    <lineage>
        <taxon>Eukaryota</taxon>
        <taxon>Viridiplantae</taxon>
        <taxon>Chlorophyta</taxon>
        <taxon>core chlorophytes</taxon>
        <taxon>Trebouxiophyceae</taxon>
        <taxon>Trebouxiophyceae incertae sedis</taxon>
        <taxon>Elliptochloris clade</taxon>
        <taxon>Elliptochloris</taxon>
    </lineage>
</organism>
<dbReference type="CDD" id="cd12306">
    <property type="entry name" value="RRM_II_PABPs"/>
    <property type="match status" value="1"/>
</dbReference>
<dbReference type="GO" id="GO:0008143">
    <property type="term" value="F:poly(A) binding"/>
    <property type="evidence" value="ECO:0007669"/>
    <property type="project" value="TreeGrafter"/>
</dbReference>
<feature type="compositionally biased region" description="Low complexity" evidence="3">
    <location>
        <begin position="179"/>
        <end position="188"/>
    </location>
</feature>
<evidence type="ECO:0000256" key="3">
    <source>
        <dbReference type="SAM" id="MobiDB-lite"/>
    </source>
</evidence>
<feature type="domain" description="RRM" evidence="4">
    <location>
        <begin position="81"/>
        <end position="157"/>
    </location>
</feature>
<evidence type="ECO:0000313" key="5">
    <source>
        <dbReference type="EMBL" id="KAK9839517.1"/>
    </source>
</evidence>
<dbReference type="InterPro" id="IPR035979">
    <property type="entry name" value="RBD_domain_sf"/>
</dbReference>
<sequence>MAAEQGELETQLEQHDAQPGTSGNDEVADAQAELEAMKARLAQMEAEASKLREGQAKAGDEAAAAQGEAADAASREEVDSRSVYVGQVDYACTPEELQMHFNSCGTVNRVTILTDKFGQAKGFAYIEFLEADAVTNAVLLDGSELRGRSLKVLPKRTNVPGLKAPRGRGRGGFRGGRAYGSRGRGYAPRGRRGGRFYSPY</sequence>
<dbReference type="PROSITE" id="PS50102">
    <property type="entry name" value="RRM"/>
    <property type="match status" value="1"/>
</dbReference>
<dbReference type="InterPro" id="IPR012677">
    <property type="entry name" value="Nucleotide-bd_a/b_plait_sf"/>
</dbReference>
<comment type="caution">
    <text evidence="5">The sequence shown here is derived from an EMBL/GenBank/DDBJ whole genome shotgun (WGS) entry which is preliminary data.</text>
</comment>